<comment type="subcellular location">
    <subcellularLocation>
        <location evidence="2">Chromosome</location>
    </subcellularLocation>
    <subcellularLocation>
        <location evidence="1">Nucleus</location>
    </subcellularLocation>
</comment>
<keyword evidence="8" id="KW-1185">Reference proteome</keyword>
<gene>
    <name evidence="7" type="ordered locus">KLTH0A04972g</name>
</gene>
<dbReference type="GO" id="GO:0007130">
    <property type="term" value="P:synaptonemal complex assembly"/>
    <property type="evidence" value="ECO:0007669"/>
    <property type="project" value="TreeGrafter"/>
</dbReference>
<keyword evidence="4" id="KW-0539">Nucleus</keyword>
<evidence type="ECO:0000259" key="6">
    <source>
        <dbReference type="PROSITE" id="PS50815"/>
    </source>
</evidence>
<dbReference type="PANTHER" id="PTHR48225">
    <property type="entry name" value="HORMA DOMAIN-CONTAINING PROTEIN 1"/>
    <property type="match status" value="1"/>
</dbReference>
<dbReference type="InterPro" id="IPR036570">
    <property type="entry name" value="HORMA_dom_sf"/>
</dbReference>
<dbReference type="Pfam" id="PF02301">
    <property type="entry name" value="HORMA"/>
    <property type="match status" value="1"/>
</dbReference>
<dbReference type="PROSITE" id="PS50815">
    <property type="entry name" value="HORMA"/>
    <property type="match status" value="1"/>
</dbReference>
<feature type="domain" description="HORMA" evidence="6">
    <location>
        <begin position="22"/>
        <end position="243"/>
    </location>
</feature>
<proteinExistence type="predicted"/>
<sequence>MSTAQQTKPKTVVSTTTGITCEQSQKLVQTMLTMSFGCLSFLRGLFPDDNFIDQRFVPEKVIKNYNKDRNEAPANSIKIKTLVRGKTPEADLFLDWLEKGVFQSIKVKYLKALSLGVFTHEEAPSDLLENYLFSFSYGDDGQVSMGVNGEEGEVSLLDSRRVVQQLMRRFIIITQSLEPLPEKRFLTMRLLFNENAPPEYQPQYFRDATYDKPSIIKIPKSADLDTYSVGSIDTKFHEVSLKVLSVVESTNDASPVPTRDIDPFSLVEPVDAIEETNLSFSQVAFETPRRPLSQTTKYLKNYLTAPSAEVANTQHLNEHDTYDCQCAIPCPQSTSKSICCTQCKRKVHRICYGNYRRTSINKCISCLMKGKSFNCRTWSFKTFMMLRRIYRFMIKKPDFPSTLSEFYEILAGTDTDPEIKRCINVSISILFYDEVFVLEKERRPQTSSKNQFLKSSNYITIDQSGIVVKNLGELPLNTKPVWSFIFNSAKAQAAYTTALFETPEQVSASLESISAAIKKVEQLSRTHQCTNERAIGSSFDFNSLRIDDDTQDSLGPLKRKHPNLRDFLDNGKNSQLDDTLDMHSYKPQKIRKISASKKTLKSVW</sequence>
<dbReference type="GO" id="GO:0005634">
    <property type="term" value="C:nucleus"/>
    <property type="evidence" value="ECO:0007669"/>
    <property type="project" value="UniProtKB-SubCell"/>
</dbReference>
<keyword evidence="3" id="KW-0158">Chromosome</keyword>
<evidence type="ECO:0000256" key="3">
    <source>
        <dbReference type="ARBA" id="ARBA00022454"/>
    </source>
</evidence>
<evidence type="ECO:0000256" key="2">
    <source>
        <dbReference type="ARBA" id="ARBA00004286"/>
    </source>
</evidence>
<dbReference type="Gene3D" id="3.30.900.10">
    <property type="entry name" value="HORMA domain"/>
    <property type="match status" value="1"/>
</dbReference>
<dbReference type="GeneID" id="8290477"/>
<dbReference type="OrthoDB" id="1928087at2759"/>
<dbReference type="OMA" id="MRLMFNE"/>
<dbReference type="EMBL" id="CU928165">
    <property type="protein sequence ID" value="CAR21231.1"/>
    <property type="molecule type" value="Genomic_DNA"/>
</dbReference>
<evidence type="ECO:0000256" key="1">
    <source>
        <dbReference type="ARBA" id="ARBA00004123"/>
    </source>
</evidence>
<evidence type="ECO:0000313" key="8">
    <source>
        <dbReference type="Proteomes" id="UP000002036"/>
    </source>
</evidence>
<dbReference type="STRING" id="559295.C5DBS4"/>
<evidence type="ECO:0000256" key="4">
    <source>
        <dbReference type="ARBA" id="ARBA00023242"/>
    </source>
</evidence>
<dbReference type="RefSeq" id="XP_002551673.1">
    <property type="nucleotide sequence ID" value="XM_002551627.1"/>
</dbReference>
<dbReference type="KEGG" id="lth:KLTH0A04972g"/>
<dbReference type="Proteomes" id="UP000002036">
    <property type="component" value="Chromosome A"/>
</dbReference>
<name>C5DBS4_LACTC</name>
<accession>C5DBS4</accession>
<dbReference type="InParanoid" id="C5DBS4"/>
<dbReference type="FunCoup" id="C5DBS4">
    <property type="interactions" value="133"/>
</dbReference>
<dbReference type="InterPro" id="IPR051294">
    <property type="entry name" value="HORMA_MeioticProgression"/>
</dbReference>
<keyword evidence="5" id="KW-0469">Meiosis</keyword>
<reference evidence="7 8" key="1">
    <citation type="journal article" date="2009" name="Genome Res.">
        <title>Comparative genomics of protoploid Saccharomycetaceae.</title>
        <authorList>
            <consortium name="The Genolevures Consortium"/>
            <person name="Souciet J.-L."/>
            <person name="Dujon B."/>
            <person name="Gaillardin C."/>
            <person name="Johnston M."/>
            <person name="Baret P.V."/>
            <person name="Cliften P."/>
            <person name="Sherman D.J."/>
            <person name="Weissenbach J."/>
            <person name="Westhof E."/>
            <person name="Wincker P."/>
            <person name="Jubin C."/>
            <person name="Poulain J."/>
            <person name="Barbe V."/>
            <person name="Segurens B."/>
            <person name="Artiguenave F."/>
            <person name="Anthouard V."/>
            <person name="Vacherie B."/>
            <person name="Val M.-E."/>
            <person name="Fulton R.S."/>
            <person name="Minx P."/>
            <person name="Wilson R."/>
            <person name="Durrens P."/>
            <person name="Jean G."/>
            <person name="Marck C."/>
            <person name="Martin T."/>
            <person name="Nikolski M."/>
            <person name="Rolland T."/>
            <person name="Seret M.-L."/>
            <person name="Casaregola S."/>
            <person name="Despons L."/>
            <person name="Fairhead C."/>
            <person name="Fischer G."/>
            <person name="Lafontaine I."/>
            <person name="Leh V."/>
            <person name="Lemaire M."/>
            <person name="de Montigny J."/>
            <person name="Neuveglise C."/>
            <person name="Thierry A."/>
            <person name="Blanc-Lenfle I."/>
            <person name="Bleykasten C."/>
            <person name="Diffels J."/>
            <person name="Fritsch E."/>
            <person name="Frangeul L."/>
            <person name="Goeffon A."/>
            <person name="Jauniaux N."/>
            <person name="Kachouri-Lafond R."/>
            <person name="Payen C."/>
            <person name="Potier S."/>
            <person name="Pribylova L."/>
            <person name="Ozanne C."/>
            <person name="Richard G.-F."/>
            <person name="Sacerdot C."/>
            <person name="Straub M.-L."/>
            <person name="Talla E."/>
        </authorList>
    </citation>
    <scope>NUCLEOTIDE SEQUENCE [LARGE SCALE GENOMIC DNA]</scope>
    <source>
        <strain evidence="8">ATCC 56472 / CBS 6340 / NRRL Y-8284</strain>
    </source>
</reference>
<dbReference type="AlphaFoldDB" id="C5DBS4"/>
<dbReference type="GO" id="GO:0051598">
    <property type="term" value="P:meiotic recombination checkpoint signaling"/>
    <property type="evidence" value="ECO:0007669"/>
    <property type="project" value="TreeGrafter"/>
</dbReference>
<dbReference type="GO" id="GO:0005694">
    <property type="term" value="C:chromosome"/>
    <property type="evidence" value="ECO:0007669"/>
    <property type="project" value="UniProtKB-SubCell"/>
</dbReference>
<protein>
    <submittedName>
        <fullName evidence="7">KLTH0A04972p</fullName>
    </submittedName>
</protein>
<dbReference type="HOGENOM" id="CLU_033649_0_0_1"/>
<evidence type="ECO:0000256" key="5">
    <source>
        <dbReference type="ARBA" id="ARBA00023254"/>
    </source>
</evidence>
<dbReference type="eggNOG" id="KOG4652">
    <property type="taxonomic scope" value="Eukaryota"/>
</dbReference>
<dbReference type="SUPFAM" id="SSF56019">
    <property type="entry name" value="The spindle assembly checkpoint protein mad2"/>
    <property type="match status" value="1"/>
</dbReference>
<dbReference type="InterPro" id="IPR003511">
    <property type="entry name" value="HORMA_dom"/>
</dbReference>
<dbReference type="PANTHER" id="PTHR48225:SF7">
    <property type="entry name" value="MEIOSIS-SPECIFIC PROTEIN HOP1"/>
    <property type="match status" value="1"/>
</dbReference>
<organism evidence="7 8">
    <name type="scientific">Lachancea thermotolerans (strain ATCC 56472 / CBS 6340 / NRRL Y-8284)</name>
    <name type="common">Yeast</name>
    <name type="synonym">Kluyveromyces thermotolerans</name>
    <dbReference type="NCBI Taxonomy" id="559295"/>
    <lineage>
        <taxon>Eukaryota</taxon>
        <taxon>Fungi</taxon>
        <taxon>Dikarya</taxon>
        <taxon>Ascomycota</taxon>
        <taxon>Saccharomycotina</taxon>
        <taxon>Saccharomycetes</taxon>
        <taxon>Saccharomycetales</taxon>
        <taxon>Saccharomycetaceae</taxon>
        <taxon>Lachancea</taxon>
    </lineage>
</organism>
<evidence type="ECO:0000313" key="7">
    <source>
        <dbReference type="EMBL" id="CAR21231.1"/>
    </source>
</evidence>